<feature type="transmembrane region" description="Helical" evidence="6">
    <location>
        <begin position="12"/>
        <end position="30"/>
    </location>
</feature>
<dbReference type="PANTHER" id="PTHR38601:SF1">
    <property type="entry name" value="HYDROGENASE-4 COMPONENT E"/>
    <property type="match status" value="1"/>
</dbReference>
<feature type="transmembrane region" description="Helical" evidence="6">
    <location>
        <begin position="151"/>
        <end position="172"/>
    </location>
</feature>
<dbReference type="eggNOG" id="COG4237">
    <property type="taxonomic scope" value="Bacteria"/>
</dbReference>
<feature type="transmembrane region" description="Helical" evidence="6">
    <location>
        <begin position="60"/>
        <end position="79"/>
    </location>
</feature>
<dbReference type="EMBL" id="CP007032">
    <property type="protein sequence ID" value="AHF07860.1"/>
    <property type="molecule type" value="Genomic_DNA"/>
</dbReference>
<organism evidence="7 8">
    <name type="scientific">Desulfitobacterium metallireducens DSM 15288</name>
    <dbReference type="NCBI Taxonomy" id="871968"/>
    <lineage>
        <taxon>Bacteria</taxon>
        <taxon>Bacillati</taxon>
        <taxon>Bacillota</taxon>
        <taxon>Clostridia</taxon>
        <taxon>Eubacteriales</taxon>
        <taxon>Desulfitobacteriaceae</taxon>
        <taxon>Desulfitobacterium</taxon>
    </lineage>
</organism>
<keyword evidence="5 6" id="KW-0472">Membrane</keyword>
<evidence type="ECO:0000313" key="8">
    <source>
        <dbReference type="Proteomes" id="UP000010847"/>
    </source>
</evidence>
<evidence type="ECO:0000256" key="5">
    <source>
        <dbReference type="ARBA" id="ARBA00023136"/>
    </source>
</evidence>
<dbReference type="GO" id="GO:0005886">
    <property type="term" value="C:plasma membrane"/>
    <property type="evidence" value="ECO:0007669"/>
    <property type="project" value="UniProtKB-SubCell"/>
</dbReference>
<feature type="transmembrane region" description="Helical" evidence="6">
    <location>
        <begin position="178"/>
        <end position="199"/>
    </location>
</feature>
<dbReference type="OrthoDB" id="5298295at2"/>
<dbReference type="PANTHER" id="PTHR38601">
    <property type="entry name" value="HYDROGENASE-4 COMPONENT E"/>
    <property type="match status" value="1"/>
</dbReference>
<evidence type="ECO:0000256" key="4">
    <source>
        <dbReference type="ARBA" id="ARBA00022989"/>
    </source>
</evidence>
<reference evidence="7 8" key="1">
    <citation type="submission" date="2013-12" db="EMBL/GenBank/DDBJ databases">
        <authorList>
            <consortium name="DOE Joint Genome Institute"/>
            <person name="Smidt H."/>
            <person name="Huntemann M."/>
            <person name="Han J."/>
            <person name="Chen A."/>
            <person name="Kyrpides N."/>
            <person name="Mavromatis K."/>
            <person name="Markowitz V."/>
            <person name="Palaniappan K."/>
            <person name="Ivanova N."/>
            <person name="Schaumberg A."/>
            <person name="Pati A."/>
            <person name="Liolios K."/>
            <person name="Nordberg H.P."/>
            <person name="Cantor M.N."/>
            <person name="Hua S.X."/>
            <person name="Woyke T."/>
        </authorList>
    </citation>
    <scope>NUCLEOTIDE SEQUENCE [LARGE SCALE GENOMIC DNA]</scope>
    <source>
        <strain evidence="8">DSM 15288</strain>
    </source>
</reference>
<proteinExistence type="predicted"/>
<protein>
    <submittedName>
        <fullName evidence="7">Hydrogenase</fullName>
    </submittedName>
</protein>
<keyword evidence="3 6" id="KW-0812">Transmembrane</keyword>
<evidence type="ECO:0000256" key="3">
    <source>
        <dbReference type="ARBA" id="ARBA00022692"/>
    </source>
</evidence>
<dbReference type="InterPro" id="IPR038730">
    <property type="entry name" value="HyfE-like"/>
</dbReference>
<evidence type="ECO:0000256" key="6">
    <source>
        <dbReference type="SAM" id="Phobius"/>
    </source>
</evidence>
<dbReference type="AlphaFoldDB" id="W0EAG4"/>
<comment type="subcellular location">
    <subcellularLocation>
        <location evidence="1">Cell membrane</location>
        <topology evidence="1">Multi-pass membrane protein</topology>
    </subcellularLocation>
</comment>
<gene>
    <name evidence="7" type="ORF">DESME_13130</name>
</gene>
<feature type="transmembrane region" description="Helical" evidence="6">
    <location>
        <begin position="37"/>
        <end position="54"/>
    </location>
</feature>
<sequence length="219" mass="23790">MGVTIPANLEPLLLFIILATGLALVGSTKLSKALNWWAYQAISIALLVLIEGFRSSELEMIGVALLTLAVKGGIIPWLLRRTANQSHTQWVGEVFLKRTSSLVVAASLTVLAYVITQPLLNLVEPALRNGLAIAFSLLFYGLLLMVIRKVALVQVLGILMMDNGIFLAGFLLTKGMPLLVEIGVIFDILIGVLIFGVLAQRMIQKFDSLNVEHLNSLKG</sequence>
<dbReference type="KEGG" id="dmt:DESME_13130"/>
<accession>W0EAG4</accession>
<evidence type="ECO:0000256" key="1">
    <source>
        <dbReference type="ARBA" id="ARBA00004651"/>
    </source>
</evidence>
<keyword evidence="4 6" id="KW-1133">Transmembrane helix</keyword>
<dbReference type="Proteomes" id="UP000010847">
    <property type="component" value="Chromosome"/>
</dbReference>
<keyword evidence="8" id="KW-1185">Reference proteome</keyword>
<feature type="transmembrane region" description="Helical" evidence="6">
    <location>
        <begin position="126"/>
        <end position="144"/>
    </location>
</feature>
<dbReference type="RefSeq" id="WP_006715892.1">
    <property type="nucleotide sequence ID" value="NZ_CP007032.1"/>
</dbReference>
<feature type="transmembrane region" description="Helical" evidence="6">
    <location>
        <begin position="100"/>
        <end position="120"/>
    </location>
</feature>
<dbReference type="STRING" id="871968.DESME_13130"/>
<evidence type="ECO:0000256" key="2">
    <source>
        <dbReference type="ARBA" id="ARBA00022475"/>
    </source>
</evidence>
<evidence type="ECO:0000313" key="7">
    <source>
        <dbReference type="EMBL" id="AHF07860.1"/>
    </source>
</evidence>
<name>W0EAG4_9FIRM</name>
<keyword evidence="2" id="KW-1003">Cell membrane</keyword>
<dbReference type="HOGENOM" id="CLU_088957_0_0_9"/>